<dbReference type="Ensembl" id="ENSSSUT00005041361.1">
    <property type="protein sequence ID" value="ENSSSUP00005036331.1"/>
    <property type="gene ID" value="ENSSSUG00005023222.1"/>
</dbReference>
<protein>
    <recommendedName>
        <fullName evidence="10">Fibronectin type-III domain-containing protein</fullName>
    </recommendedName>
</protein>
<evidence type="ECO:0000256" key="7">
    <source>
        <dbReference type="ARBA" id="ARBA00023180"/>
    </source>
</evidence>
<sequence length="670" mass="75300">MRQHRGRGGRCAERGSLGLKGCTITVPTWDAAGAAQQGGRMAGRRDAERASRWPERRLLPGGPPRCLGRPTGPLATTILLCLLLDRASALTLEPTDLPLVEWVPSLHMKFNPRTMELSWDCTENTTYLECVMIHKEKGEVRKKPKSKECHCKFRDYCLHGGVMFMVTVNSTQRPIPEKLVYTNPGGQGTAAQNFSCFIYDATFMNCTWARGPAAPDDVQYFLYIQDSKREREQECPQYIADSGTHVGCHLRDLSGLSFHNYFLVNGTSRTSGIQFFDAILSTKKIEVYSPPGNISVSCNASHCLVAWEPPRTRQALSGRDLQYQLLIRRQNSKEQSGKQLIDVSGDSENKYHFPSPEPRAKHTVRMRTADTRAQRWGAWSAPVEFGSMDPTPGLVHVYVLLVLGTLVCALILGCLLKRFLASETLFPRIPRIKDKWTDGHQTDHQGQLWDGRMAALLDLMSFLIVLTLAFGAQPQPAQENVSPIINMQLDSRRKLLTWNYLRNVSEHECIIDTPPDYSVRVDPQVTPDLTYECAFPNAVLHRGATVTLNVTCAGDVFQQVLTFANPGREGSGAANFSCLVYNVRFMNCSWAPGPAAPADVQYRLFSWASRRPSEPSRAWSARPENKSILYTLTFVNGACKLNWQALYEQEKSMQFLFVFLHFLLLLLLLF</sequence>
<feature type="region of interest" description="Disordered" evidence="8">
    <location>
        <begin position="35"/>
        <end position="55"/>
    </location>
</feature>
<keyword evidence="7" id="KW-0325">Glycoprotein</keyword>
<evidence type="ECO:0000256" key="6">
    <source>
        <dbReference type="ARBA" id="ARBA00023170"/>
    </source>
</evidence>
<evidence type="ECO:0000256" key="9">
    <source>
        <dbReference type="SAM" id="Phobius"/>
    </source>
</evidence>
<dbReference type="FunFam" id="2.60.40.10:FF:001515">
    <property type="entry name" value="Colony stimulating factor 2 receptor alpha subunit"/>
    <property type="match status" value="1"/>
</dbReference>
<dbReference type="Pfam" id="PF09240">
    <property type="entry name" value="IL6Ra-bind"/>
    <property type="match status" value="2"/>
</dbReference>
<evidence type="ECO:0000256" key="5">
    <source>
        <dbReference type="ARBA" id="ARBA00023136"/>
    </source>
</evidence>
<keyword evidence="12" id="KW-1185">Reference proteome</keyword>
<keyword evidence="6" id="KW-0675">Receptor</keyword>
<gene>
    <name evidence="11" type="primary">CSF2RA</name>
</gene>
<keyword evidence="5 9" id="KW-0472">Membrane</keyword>
<evidence type="ECO:0000256" key="8">
    <source>
        <dbReference type="SAM" id="MobiDB-lite"/>
    </source>
</evidence>
<evidence type="ECO:0000313" key="12">
    <source>
        <dbReference type="Proteomes" id="UP000472268"/>
    </source>
</evidence>
<name>A0A673VSA8_SURSU</name>
<evidence type="ECO:0000259" key="10">
    <source>
        <dbReference type="PROSITE" id="PS50853"/>
    </source>
</evidence>
<dbReference type="InterPro" id="IPR040907">
    <property type="entry name" value="IL3Ra_N"/>
</dbReference>
<feature type="domain" description="Fibronectin type-III" evidence="10">
    <location>
        <begin position="290"/>
        <end position="390"/>
    </location>
</feature>
<evidence type="ECO:0000256" key="1">
    <source>
        <dbReference type="ARBA" id="ARBA00004479"/>
    </source>
</evidence>
<evidence type="ECO:0000313" key="11">
    <source>
        <dbReference type="Ensembl" id="ENSSSUP00005036331.1"/>
    </source>
</evidence>
<dbReference type="Pfam" id="PF18611">
    <property type="entry name" value="IL3Ra_N"/>
    <property type="match status" value="2"/>
</dbReference>
<dbReference type="InterPro" id="IPR003961">
    <property type="entry name" value="FN3_dom"/>
</dbReference>
<comment type="subcellular location">
    <subcellularLocation>
        <location evidence="1">Membrane</location>
        <topology evidence="1">Single-pass type I membrane protein</topology>
    </subcellularLocation>
</comment>
<keyword evidence="4 9" id="KW-1133">Transmembrane helix</keyword>
<dbReference type="PANTHER" id="PTHR23037">
    <property type="entry name" value="CYTOKINE RECEPTOR"/>
    <property type="match status" value="1"/>
</dbReference>
<dbReference type="FunFam" id="2.60.40.10:FF:001087">
    <property type="entry name" value="Colony stimulating factor 2 receptor alpha subunit"/>
    <property type="match status" value="1"/>
</dbReference>
<dbReference type="InterPro" id="IPR003532">
    <property type="entry name" value="Short_hematopoietin_rcpt_2_CS"/>
</dbReference>
<keyword evidence="2 9" id="KW-0812">Transmembrane</keyword>
<dbReference type="InterPro" id="IPR013783">
    <property type="entry name" value="Ig-like_fold"/>
</dbReference>
<feature type="compositionally biased region" description="Basic and acidic residues" evidence="8">
    <location>
        <begin position="43"/>
        <end position="55"/>
    </location>
</feature>
<evidence type="ECO:0000256" key="3">
    <source>
        <dbReference type="ARBA" id="ARBA00022729"/>
    </source>
</evidence>
<dbReference type="AlphaFoldDB" id="A0A673VSA8"/>
<dbReference type="GO" id="GO:0004896">
    <property type="term" value="F:cytokine receptor activity"/>
    <property type="evidence" value="ECO:0007669"/>
    <property type="project" value="InterPro"/>
</dbReference>
<accession>A0A673VSA8</accession>
<dbReference type="PROSITE" id="PS01356">
    <property type="entry name" value="HEMATOPO_REC_S_F2"/>
    <property type="match status" value="1"/>
</dbReference>
<dbReference type="InterPro" id="IPR015321">
    <property type="entry name" value="TypeI_recpt_CBD"/>
</dbReference>
<dbReference type="Proteomes" id="UP000472268">
    <property type="component" value="Unplaced"/>
</dbReference>
<feature type="transmembrane region" description="Helical" evidence="9">
    <location>
        <begin position="395"/>
        <end position="416"/>
    </location>
</feature>
<reference evidence="11" key="2">
    <citation type="submission" date="2025-09" db="UniProtKB">
        <authorList>
            <consortium name="Ensembl"/>
        </authorList>
    </citation>
    <scope>IDENTIFICATION</scope>
</reference>
<proteinExistence type="predicted"/>
<dbReference type="PANTHER" id="PTHR23037:SF46">
    <property type="entry name" value="INTERLEUKIN 5 RECEPTOR SUBUNIT ALPHA"/>
    <property type="match status" value="1"/>
</dbReference>
<reference evidence="11" key="1">
    <citation type="submission" date="2025-08" db="UniProtKB">
        <authorList>
            <consortium name="Ensembl"/>
        </authorList>
    </citation>
    <scope>IDENTIFICATION</scope>
</reference>
<organism evidence="11 12">
    <name type="scientific">Suricata suricatta</name>
    <name type="common">Meerkat</name>
    <dbReference type="NCBI Taxonomy" id="37032"/>
    <lineage>
        <taxon>Eukaryota</taxon>
        <taxon>Metazoa</taxon>
        <taxon>Chordata</taxon>
        <taxon>Craniata</taxon>
        <taxon>Vertebrata</taxon>
        <taxon>Euteleostomi</taxon>
        <taxon>Mammalia</taxon>
        <taxon>Eutheria</taxon>
        <taxon>Laurasiatheria</taxon>
        <taxon>Carnivora</taxon>
        <taxon>Feliformia</taxon>
        <taxon>Herpestidae</taxon>
        <taxon>Suricata</taxon>
    </lineage>
</organism>
<feature type="transmembrane region" description="Helical" evidence="9">
    <location>
        <begin position="652"/>
        <end position="669"/>
    </location>
</feature>
<dbReference type="InterPro" id="IPR036116">
    <property type="entry name" value="FN3_sf"/>
</dbReference>
<dbReference type="SUPFAM" id="SSF49265">
    <property type="entry name" value="Fibronectin type III"/>
    <property type="match status" value="3"/>
</dbReference>
<evidence type="ECO:0000256" key="4">
    <source>
        <dbReference type="ARBA" id="ARBA00022989"/>
    </source>
</evidence>
<evidence type="ECO:0000256" key="2">
    <source>
        <dbReference type="ARBA" id="ARBA00022692"/>
    </source>
</evidence>
<dbReference type="Gene3D" id="2.60.40.10">
    <property type="entry name" value="Immunoglobulins"/>
    <property type="match status" value="3"/>
</dbReference>
<dbReference type="CDD" id="cd00063">
    <property type="entry name" value="FN3"/>
    <property type="match status" value="1"/>
</dbReference>
<dbReference type="GO" id="GO:0009897">
    <property type="term" value="C:external side of plasma membrane"/>
    <property type="evidence" value="ECO:0007669"/>
    <property type="project" value="TreeGrafter"/>
</dbReference>
<dbReference type="PROSITE" id="PS50853">
    <property type="entry name" value="FN3"/>
    <property type="match status" value="1"/>
</dbReference>
<keyword evidence="3" id="KW-0732">Signal</keyword>